<dbReference type="InterPro" id="IPR011013">
    <property type="entry name" value="Gal_mutarotase_sf_dom"/>
</dbReference>
<dbReference type="Proteomes" id="UP000186040">
    <property type="component" value="Unassembled WGS sequence"/>
</dbReference>
<dbReference type="Pfam" id="PF01263">
    <property type="entry name" value="Aldose_epim"/>
    <property type="match status" value="1"/>
</dbReference>
<evidence type="ECO:0000313" key="1">
    <source>
        <dbReference type="EMBL" id="OLR89890.1"/>
    </source>
</evidence>
<dbReference type="InterPro" id="IPR014718">
    <property type="entry name" value="GH-type_carb-bd"/>
</dbReference>
<name>A0A1Q9LCX8_9PSEU</name>
<gene>
    <name evidence="1" type="ORF">BJP25_02485</name>
</gene>
<dbReference type="RefSeq" id="WP_075978097.1">
    <property type="nucleotide sequence ID" value="NZ_MKQR01000028.1"/>
</dbReference>
<dbReference type="InterPro" id="IPR037480">
    <property type="entry name" value="YihR-like"/>
</dbReference>
<proteinExistence type="predicted"/>
<dbReference type="SUPFAM" id="SSF74650">
    <property type="entry name" value="Galactose mutarotase-like"/>
    <property type="match status" value="1"/>
</dbReference>
<keyword evidence="2" id="KW-1185">Reference proteome</keyword>
<protein>
    <submittedName>
        <fullName evidence="1">Aldose epimerase</fullName>
    </submittedName>
</protein>
<dbReference type="OrthoDB" id="4739604at2"/>
<dbReference type="GO" id="GO:0005975">
    <property type="term" value="P:carbohydrate metabolic process"/>
    <property type="evidence" value="ECO:0007669"/>
    <property type="project" value="InterPro"/>
</dbReference>
<dbReference type="AlphaFoldDB" id="A0A1Q9LCX8"/>
<evidence type="ECO:0000313" key="2">
    <source>
        <dbReference type="Proteomes" id="UP000186040"/>
    </source>
</evidence>
<dbReference type="InterPro" id="IPR008183">
    <property type="entry name" value="Aldose_1/G6P_1-epimerase"/>
</dbReference>
<dbReference type="EMBL" id="MKQR01000028">
    <property type="protein sequence ID" value="OLR89890.1"/>
    <property type="molecule type" value="Genomic_DNA"/>
</dbReference>
<dbReference type="CDD" id="cd09022">
    <property type="entry name" value="Aldose_epim_Ec_YihR"/>
    <property type="match status" value="1"/>
</dbReference>
<sequence>MDVEQWEIRSGRARAVVSAHGAGLRVLERDGVPYAETYAADQAPPMGAGAVLVPWPNRVADGQWPLDGVTQHLNLTEPDRGNAIHGLVRHEEWTATARAQDSVTLSVLVDRRPGWPFTFETTVTYFVDDSGLTVTHGLRNLSEDPMPFGVGTHPYPRPGNADVDDCALTLAATTRLPVDPERLLPSGPAEPITDFDFAAGQPLRGVVLDDAFGGCEPGADGLVRHAVTGPGGGVEVWADAVFKWVQVYTAAEFPGKGQRAVAVEPMTCPPDALNSGEDVLVLAPGDSWTGSWGISWVEGEGA</sequence>
<dbReference type="GO" id="GO:0016853">
    <property type="term" value="F:isomerase activity"/>
    <property type="evidence" value="ECO:0007669"/>
    <property type="project" value="InterPro"/>
</dbReference>
<reference evidence="1 2" key="1">
    <citation type="submission" date="2016-10" db="EMBL/GenBank/DDBJ databases">
        <title>The Draft Genome Sequence of Actinokineospora bangkokensis 44EHWT reveals the biosynthetic pathway of antifungal compounds Thailandins with unusual extender unit butylmalonyl-CoA.</title>
        <authorList>
            <person name="Greule A."/>
            <person name="Intra B."/>
            <person name="Flemming S."/>
            <person name="Rommel M.G."/>
            <person name="Panbangred W."/>
            <person name="Bechthold A."/>
        </authorList>
    </citation>
    <scope>NUCLEOTIDE SEQUENCE [LARGE SCALE GENOMIC DNA]</scope>
    <source>
        <strain evidence="1 2">44EHW</strain>
    </source>
</reference>
<accession>A0A1Q9LCX8</accession>
<comment type="caution">
    <text evidence="1">The sequence shown here is derived from an EMBL/GenBank/DDBJ whole genome shotgun (WGS) entry which is preliminary data.</text>
</comment>
<dbReference type="Gene3D" id="2.70.98.10">
    <property type="match status" value="1"/>
</dbReference>
<organism evidence="1 2">
    <name type="scientific">Actinokineospora bangkokensis</name>
    <dbReference type="NCBI Taxonomy" id="1193682"/>
    <lineage>
        <taxon>Bacteria</taxon>
        <taxon>Bacillati</taxon>
        <taxon>Actinomycetota</taxon>
        <taxon>Actinomycetes</taxon>
        <taxon>Pseudonocardiales</taxon>
        <taxon>Pseudonocardiaceae</taxon>
        <taxon>Actinokineospora</taxon>
    </lineage>
</organism>
<dbReference type="GO" id="GO:0030246">
    <property type="term" value="F:carbohydrate binding"/>
    <property type="evidence" value="ECO:0007669"/>
    <property type="project" value="InterPro"/>
</dbReference>
<dbReference type="STRING" id="1193682.BJP25_02485"/>